<dbReference type="RefSeq" id="WP_092046274.1">
    <property type="nucleotide sequence ID" value="NZ_FOTK01000054.1"/>
</dbReference>
<feature type="compositionally biased region" description="Basic and acidic residues" evidence="1">
    <location>
        <begin position="57"/>
        <end position="71"/>
    </location>
</feature>
<dbReference type="OrthoDB" id="8005233at2"/>
<organism evidence="2 3">
    <name type="scientific">Methylobacterium pseudosasicola</name>
    <dbReference type="NCBI Taxonomy" id="582667"/>
    <lineage>
        <taxon>Bacteria</taxon>
        <taxon>Pseudomonadati</taxon>
        <taxon>Pseudomonadota</taxon>
        <taxon>Alphaproteobacteria</taxon>
        <taxon>Hyphomicrobiales</taxon>
        <taxon>Methylobacteriaceae</taxon>
        <taxon>Methylobacterium</taxon>
    </lineage>
</organism>
<dbReference type="Proteomes" id="UP000199048">
    <property type="component" value="Unassembled WGS sequence"/>
</dbReference>
<dbReference type="EMBL" id="FOTK01000054">
    <property type="protein sequence ID" value="SFM76419.1"/>
    <property type="molecule type" value="Genomic_DNA"/>
</dbReference>
<dbReference type="AlphaFoldDB" id="A0A1I4TIA9"/>
<accession>A0A1I4TIA9</accession>
<evidence type="ECO:0000313" key="2">
    <source>
        <dbReference type="EMBL" id="SFM76419.1"/>
    </source>
</evidence>
<feature type="region of interest" description="Disordered" evidence="1">
    <location>
        <begin position="1"/>
        <end position="26"/>
    </location>
</feature>
<feature type="region of interest" description="Disordered" evidence="1">
    <location>
        <begin position="42"/>
        <end position="88"/>
    </location>
</feature>
<protein>
    <recommendedName>
        <fullName evidence="4">DUF2635 domain-containing protein</fullName>
    </recommendedName>
</protein>
<evidence type="ECO:0000256" key="1">
    <source>
        <dbReference type="SAM" id="MobiDB-lite"/>
    </source>
</evidence>
<proteinExistence type="predicted"/>
<keyword evidence="3" id="KW-1185">Reference proteome</keyword>
<gene>
    <name evidence="2" type="ORF">SAMN05192568_105412</name>
</gene>
<evidence type="ECO:0008006" key="4">
    <source>
        <dbReference type="Google" id="ProtNLM"/>
    </source>
</evidence>
<name>A0A1I4TIA9_9HYPH</name>
<dbReference type="STRING" id="582667.SAMN05192568_105412"/>
<sequence>MRKHVKPADAGASIPDPVRQTDLPPEGRVVDWSVHWARLEARGDIKVKDVPDEDDADAKTEKPKAAADAEAGKNPQADAPKAARTAAS</sequence>
<reference evidence="3" key="1">
    <citation type="submission" date="2016-10" db="EMBL/GenBank/DDBJ databases">
        <authorList>
            <person name="Varghese N."/>
            <person name="Submissions S."/>
        </authorList>
    </citation>
    <scope>NUCLEOTIDE SEQUENCE [LARGE SCALE GENOMIC DNA]</scope>
    <source>
        <strain evidence="3">BL36</strain>
    </source>
</reference>
<evidence type="ECO:0000313" key="3">
    <source>
        <dbReference type="Proteomes" id="UP000199048"/>
    </source>
</evidence>